<sequence length="124" mass="13449">MPFSTGTVTNTRAFGTAASNIVVSTRNLDLVNPVTVMVQIFASVDSSLFYTAYVAAYVLPADSYDVREFFIAGNVAYEVQLNVSSDPPSTLMTVVGIDEFGNLVTDQQYSQEELNFIISLSPAM</sequence>
<reference evidence="1 2" key="1">
    <citation type="submission" date="2020-01" db="EMBL/GenBank/DDBJ databases">
        <title>Paenibacillus soybeanensis sp. nov. isolated from the nodules of soybean (Glycine max(L.) Merr).</title>
        <authorList>
            <person name="Wang H."/>
        </authorList>
    </citation>
    <scope>NUCLEOTIDE SEQUENCE [LARGE SCALE GENOMIC DNA]</scope>
    <source>
        <strain evidence="1 2">T1</strain>
    </source>
</reference>
<keyword evidence="2" id="KW-1185">Reference proteome</keyword>
<dbReference type="Proteomes" id="UP000665561">
    <property type="component" value="Unassembled WGS sequence"/>
</dbReference>
<dbReference type="RefSeq" id="WP_161743547.1">
    <property type="nucleotide sequence ID" value="NZ_JAAAMV010000009.1"/>
</dbReference>
<evidence type="ECO:0000313" key="1">
    <source>
        <dbReference type="EMBL" id="NBD24731.1"/>
    </source>
</evidence>
<evidence type="ECO:0000313" key="2">
    <source>
        <dbReference type="Proteomes" id="UP000665561"/>
    </source>
</evidence>
<name>A0ABW9XQP1_9BACL</name>
<dbReference type="EMBL" id="JAAAMV010000009">
    <property type="protein sequence ID" value="NBD24731.1"/>
    <property type="molecule type" value="Genomic_DNA"/>
</dbReference>
<organism evidence="1 2">
    <name type="scientific">Paenibacillus glycinis</name>
    <dbReference type="NCBI Taxonomy" id="2697035"/>
    <lineage>
        <taxon>Bacteria</taxon>
        <taxon>Bacillati</taxon>
        <taxon>Bacillota</taxon>
        <taxon>Bacilli</taxon>
        <taxon>Bacillales</taxon>
        <taxon>Paenibacillaceae</taxon>
        <taxon>Paenibacillus</taxon>
    </lineage>
</organism>
<comment type="caution">
    <text evidence="1">The sequence shown here is derived from an EMBL/GenBank/DDBJ whole genome shotgun (WGS) entry which is preliminary data.</text>
</comment>
<accession>A0ABW9XQP1</accession>
<evidence type="ECO:0008006" key="3">
    <source>
        <dbReference type="Google" id="ProtNLM"/>
    </source>
</evidence>
<proteinExistence type="predicted"/>
<protein>
    <recommendedName>
        <fullName evidence="3">DUF4183 domain-containing protein</fullName>
    </recommendedName>
</protein>
<gene>
    <name evidence="1" type="ORF">GT019_12680</name>
</gene>